<name>A0A0K0DVH3_STRER</name>
<dbReference type="Proteomes" id="UP000035681">
    <property type="component" value="Unplaced"/>
</dbReference>
<sequence>MFLIIFSFIIGCILLYFFNINRKNNIYSPQGENIVQTASIETSLTLFDKTQLSDFTKSLTDYLDIRSKPLIKSNIQKDITKNPIIEPTEISSSVCSNVSQNQDNMITSTATTIKDLENQQKSLLNKSNTINNNITVSNENNPEKIKNTTNKTNKQSLEWSLNEVVQLDPATKAAEEYRLKLLKKRHDKSNNDKK</sequence>
<dbReference type="AlphaFoldDB" id="A0A0K0DVH3"/>
<evidence type="ECO:0000313" key="3">
    <source>
        <dbReference type="WBParaSite" id="TCONS_00011743.p1"/>
    </source>
</evidence>
<evidence type="ECO:0000313" key="2">
    <source>
        <dbReference type="WBParaSite" id="SSTP_0000124000.1"/>
    </source>
</evidence>
<proteinExistence type="predicted"/>
<dbReference type="WBParaSite" id="SSTP_0000124000.1">
    <property type="protein sequence ID" value="SSTP_0000124000.1"/>
    <property type="gene ID" value="SSTP_0000124000"/>
</dbReference>
<accession>A0A0K0DVH3</accession>
<protein>
    <submittedName>
        <fullName evidence="2">CUE domain-containing protein</fullName>
    </submittedName>
    <submittedName>
        <fullName evidence="3">PNP_UDP_1 domain-containing protein</fullName>
    </submittedName>
</protein>
<evidence type="ECO:0000313" key="1">
    <source>
        <dbReference type="Proteomes" id="UP000035681"/>
    </source>
</evidence>
<keyword evidence="1" id="KW-1185">Reference proteome</keyword>
<dbReference type="WBParaSite" id="TCONS_00011743.p1">
    <property type="protein sequence ID" value="TCONS_00011743.p1"/>
    <property type="gene ID" value="XLOC_006545"/>
</dbReference>
<reference evidence="2" key="1">
    <citation type="submission" date="2015-08" db="UniProtKB">
        <authorList>
            <consortium name="WormBaseParasite"/>
        </authorList>
    </citation>
    <scope>IDENTIFICATION</scope>
</reference>
<organism evidence="2">
    <name type="scientific">Strongyloides stercoralis</name>
    <name type="common">Threadworm</name>
    <dbReference type="NCBI Taxonomy" id="6248"/>
    <lineage>
        <taxon>Eukaryota</taxon>
        <taxon>Metazoa</taxon>
        <taxon>Ecdysozoa</taxon>
        <taxon>Nematoda</taxon>
        <taxon>Chromadorea</taxon>
        <taxon>Rhabditida</taxon>
        <taxon>Tylenchina</taxon>
        <taxon>Panagrolaimomorpha</taxon>
        <taxon>Strongyloidoidea</taxon>
        <taxon>Strongyloididae</taxon>
        <taxon>Strongyloides</taxon>
    </lineage>
</organism>